<dbReference type="PRINTS" id="PR00607">
    <property type="entry name" value="CYTCHROMECIE"/>
</dbReference>
<feature type="domain" description="Cytochrome c" evidence="8">
    <location>
        <begin position="74"/>
        <end position="153"/>
    </location>
</feature>
<keyword evidence="7" id="KW-1133">Transmembrane helix</keyword>
<dbReference type="Gene3D" id="1.10.760.10">
    <property type="entry name" value="Cytochrome c-like domain"/>
    <property type="match status" value="2"/>
</dbReference>
<organism evidence="9 10">
    <name type="scientific">Zeimonas arvi</name>
    <dbReference type="NCBI Taxonomy" id="2498847"/>
    <lineage>
        <taxon>Bacteria</taxon>
        <taxon>Pseudomonadati</taxon>
        <taxon>Pseudomonadota</taxon>
        <taxon>Betaproteobacteria</taxon>
        <taxon>Burkholderiales</taxon>
        <taxon>Burkholderiaceae</taxon>
        <taxon>Zeimonas</taxon>
    </lineage>
</organism>
<name>A0A5C8NUR6_9BURK</name>
<keyword evidence="10" id="KW-1185">Reference proteome</keyword>
<reference evidence="9 10" key="1">
    <citation type="submission" date="2019-06" db="EMBL/GenBank/DDBJ databases">
        <title>Quisquiliibacterium sp. nov., isolated from a maize field.</title>
        <authorList>
            <person name="Lin S.-Y."/>
            <person name="Tsai C.-F."/>
            <person name="Young C.-C."/>
        </authorList>
    </citation>
    <scope>NUCLEOTIDE SEQUENCE [LARGE SCALE GENOMIC DNA]</scope>
    <source>
        <strain evidence="9 10">CC-CFT501</strain>
    </source>
</reference>
<dbReference type="GO" id="GO:0020037">
    <property type="term" value="F:heme binding"/>
    <property type="evidence" value="ECO:0007669"/>
    <property type="project" value="InterPro"/>
</dbReference>
<dbReference type="GO" id="GO:0009055">
    <property type="term" value="F:electron transfer activity"/>
    <property type="evidence" value="ECO:0007669"/>
    <property type="project" value="InterPro"/>
</dbReference>
<feature type="domain" description="Cytochrome c" evidence="8">
    <location>
        <begin position="209"/>
        <end position="289"/>
    </location>
</feature>
<keyword evidence="7" id="KW-0472">Membrane</keyword>
<evidence type="ECO:0000259" key="8">
    <source>
        <dbReference type="PROSITE" id="PS51007"/>
    </source>
</evidence>
<dbReference type="SUPFAM" id="SSF46626">
    <property type="entry name" value="Cytochrome c"/>
    <property type="match status" value="2"/>
</dbReference>
<dbReference type="InterPro" id="IPR009056">
    <property type="entry name" value="Cyt_c-like_dom"/>
</dbReference>
<dbReference type="InterPro" id="IPR036909">
    <property type="entry name" value="Cyt_c-like_dom_sf"/>
</dbReference>
<evidence type="ECO:0000313" key="9">
    <source>
        <dbReference type="EMBL" id="TXL64852.1"/>
    </source>
</evidence>
<dbReference type="AlphaFoldDB" id="A0A5C8NUR6"/>
<dbReference type="InterPro" id="IPR002323">
    <property type="entry name" value="Cyt_CIE"/>
</dbReference>
<sequence length="290" mass="28781">MSDEHEAFIKTPKQLITVVVLAFVVPILVIVLLVKYVGSSTRTGAGADSMTAEAIEARIRPVAGFELAGASGPRPARSGEEVYKAQCATCHAAGVAGAPKFGDTAAWADRIKTGLQALVNSSLKGKGAMAPQGGGAYSDLEITKAVVHMANAAGGKFEAPKGEEASKSADAAPAAAAAAAAAPAAPAPAAAPVAAAAPAAPAPVAAAPAASVDGKKIYDGTCMVCHATGVAGAPKYGDKAAWTDRVAAGMDTLVSHSINGLRAMPPRGGNAKLTDAEVRAAVEYMVASVK</sequence>
<keyword evidence="2 6" id="KW-0349">Heme</keyword>
<proteinExistence type="predicted"/>
<dbReference type="RefSeq" id="WP_147705102.1">
    <property type="nucleotide sequence ID" value="NZ_VDUY01000005.1"/>
</dbReference>
<accession>A0A5C8NUR6</accession>
<evidence type="ECO:0000256" key="3">
    <source>
        <dbReference type="ARBA" id="ARBA00022723"/>
    </source>
</evidence>
<dbReference type="PANTHER" id="PTHR40942">
    <property type="match status" value="1"/>
</dbReference>
<evidence type="ECO:0000256" key="2">
    <source>
        <dbReference type="ARBA" id="ARBA00022617"/>
    </source>
</evidence>
<gene>
    <name evidence="9" type="ORF">FHP08_14070</name>
</gene>
<evidence type="ECO:0000256" key="7">
    <source>
        <dbReference type="SAM" id="Phobius"/>
    </source>
</evidence>
<dbReference type="PROSITE" id="PS51007">
    <property type="entry name" value="CYTC"/>
    <property type="match status" value="2"/>
</dbReference>
<keyword evidence="4" id="KW-0249">Electron transport</keyword>
<evidence type="ECO:0000256" key="6">
    <source>
        <dbReference type="PROSITE-ProRule" id="PRU00433"/>
    </source>
</evidence>
<evidence type="ECO:0000256" key="4">
    <source>
        <dbReference type="ARBA" id="ARBA00022982"/>
    </source>
</evidence>
<comment type="caution">
    <text evidence="9">The sequence shown here is derived from an EMBL/GenBank/DDBJ whole genome shotgun (WGS) entry which is preliminary data.</text>
</comment>
<protein>
    <submittedName>
        <fullName evidence="9">Cytochrome c5 family protein</fullName>
    </submittedName>
</protein>
<keyword evidence="3 6" id="KW-0479">Metal-binding</keyword>
<evidence type="ECO:0000313" key="10">
    <source>
        <dbReference type="Proteomes" id="UP000321548"/>
    </source>
</evidence>
<feature type="transmembrane region" description="Helical" evidence="7">
    <location>
        <begin position="15"/>
        <end position="34"/>
    </location>
</feature>
<dbReference type="EMBL" id="VDUY01000005">
    <property type="protein sequence ID" value="TXL64852.1"/>
    <property type="molecule type" value="Genomic_DNA"/>
</dbReference>
<dbReference type="GO" id="GO:0005506">
    <property type="term" value="F:iron ion binding"/>
    <property type="evidence" value="ECO:0007669"/>
    <property type="project" value="InterPro"/>
</dbReference>
<evidence type="ECO:0000256" key="5">
    <source>
        <dbReference type="ARBA" id="ARBA00023004"/>
    </source>
</evidence>
<dbReference type="OrthoDB" id="9814708at2"/>
<keyword evidence="5 6" id="KW-0408">Iron</keyword>
<keyword evidence="1" id="KW-0813">Transport</keyword>
<keyword evidence="7" id="KW-0812">Transmembrane</keyword>
<dbReference type="Proteomes" id="UP000321548">
    <property type="component" value="Unassembled WGS sequence"/>
</dbReference>
<evidence type="ECO:0000256" key="1">
    <source>
        <dbReference type="ARBA" id="ARBA00022448"/>
    </source>
</evidence>
<dbReference type="Pfam" id="PF13442">
    <property type="entry name" value="Cytochrome_CBB3"/>
    <property type="match status" value="2"/>
</dbReference>
<dbReference type="PANTHER" id="PTHR40942:SF4">
    <property type="entry name" value="CYTOCHROME C5"/>
    <property type="match status" value="1"/>
</dbReference>